<keyword evidence="8 11" id="KW-1133">Transmembrane helix</keyword>
<evidence type="ECO:0000256" key="6">
    <source>
        <dbReference type="ARBA" id="ARBA00022692"/>
    </source>
</evidence>
<dbReference type="PROSITE" id="PS50109">
    <property type="entry name" value="HIS_KIN"/>
    <property type="match status" value="1"/>
</dbReference>
<dbReference type="SUPFAM" id="SSF55874">
    <property type="entry name" value="ATPase domain of HSP90 chaperone/DNA topoisomerase II/histidine kinase"/>
    <property type="match status" value="1"/>
</dbReference>
<keyword evidence="14" id="KW-0067">ATP-binding</keyword>
<evidence type="ECO:0000256" key="11">
    <source>
        <dbReference type="SAM" id="Phobius"/>
    </source>
</evidence>
<dbReference type="SMART" id="SM00388">
    <property type="entry name" value="HisKA"/>
    <property type="match status" value="1"/>
</dbReference>
<dbReference type="EC" id="2.7.13.3" evidence="3"/>
<comment type="catalytic activity">
    <reaction evidence="1">
        <text>ATP + protein L-histidine = ADP + protein N-phospho-L-histidine.</text>
        <dbReference type="EC" id="2.7.13.3"/>
    </reaction>
</comment>
<dbReference type="Pfam" id="PF00512">
    <property type="entry name" value="HisKA"/>
    <property type="match status" value="1"/>
</dbReference>
<dbReference type="EMBL" id="JAUQSX010000006">
    <property type="protein sequence ID" value="MDO7847175.1"/>
    <property type="molecule type" value="Genomic_DNA"/>
</dbReference>
<dbReference type="SUPFAM" id="SSF47384">
    <property type="entry name" value="Homodimeric domain of signal transducing histidine kinase"/>
    <property type="match status" value="1"/>
</dbReference>
<protein>
    <recommendedName>
        <fullName evidence="3">histidine kinase</fullName>
        <ecNumber evidence="3">2.7.13.3</ecNumber>
    </recommendedName>
</protein>
<dbReference type="InterPro" id="IPR036890">
    <property type="entry name" value="HATPase_C_sf"/>
</dbReference>
<dbReference type="PRINTS" id="PR00344">
    <property type="entry name" value="BCTRLSENSOR"/>
</dbReference>
<dbReference type="PANTHER" id="PTHR45436:SF5">
    <property type="entry name" value="SENSOR HISTIDINE KINASE TRCS"/>
    <property type="match status" value="1"/>
</dbReference>
<accession>A0ABT9ADD3</accession>
<keyword evidence="7" id="KW-0418">Kinase</keyword>
<evidence type="ECO:0000259" key="13">
    <source>
        <dbReference type="PROSITE" id="PS50885"/>
    </source>
</evidence>
<dbReference type="Gene3D" id="1.10.287.130">
    <property type="match status" value="1"/>
</dbReference>
<evidence type="ECO:0000256" key="8">
    <source>
        <dbReference type="ARBA" id="ARBA00022989"/>
    </source>
</evidence>
<keyword evidence="14" id="KW-0547">Nucleotide-binding</keyword>
<dbReference type="SUPFAM" id="SSF158472">
    <property type="entry name" value="HAMP domain-like"/>
    <property type="match status" value="1"/>
</dbReference>
<feature type="domain" description="HAMP" evidence="13">
    <location>
        <begin position="186"/>
        <end position="240"/>
    </location>
</feature>
<dbReference type="Proteomes" id="UP001167796">
    <property type="component" value="Unassembled WGS sequence"/>
</dbReference>
<evidence type="ECO:0000256" key="5">
    <source>
        <dbReference type="ARBA" id="ARBA00022679"/>
    </source>
</evidence>
<dbReference type="InterPro" id="IPR003661">
    <property type="entry name" value="HisK_dim/P_dom"/>
</dbReference>
<organism evidence="14 15">
    <name type="scientific">Hymenobacter mellowenesis</name>
    <dbReference type="NCBI Taxonomy" id="3063995"/>
    <lineage>
        <taxon>Bacteria</taxon>
        <taxon>Pseudomonadati</taxon>
        <taxon>Bacteroidota</taxon>
        <taxon>Cytophagia</taxon>
        <taxon>Cytophagales</taxon>
        <taxon>Hymenobacteraceae</taxon>
        <taxon>Hymenobacter</taxon>
    </lineage>
</organism>
<feature type="domain" description="Histidine kinase" evidence="12">
    <location>
        <begin position="248"/>
        <end position="464"/>
    </location>
</feature>
<evidence type="ECO:0000256" key="4">
    <source>
        <dbReference type="ARBA" id="ARBA00022553"/>
    </source>
</evidence>
<dbReference type="Gene3D" id="3.30.565.10">
    <property type="entry name" value="Histidine kinase-like ATPase, C-terminal domain"/>
    <property type="match status" value="1"/>
</dbReference>
<evidence type="ECO:0000256" key="7">
    <source>
        <dbReference type="ARBA" id="ARBA00022777"/>
    </source>
</evidence>
<dbReference type="InterPro" id="IPR005467">
    <property type="entry name" value="His_kinase_dom"/>
</dbReference>
<keyword evidence="5" id="KW-0808">Transferase</keyword>
<feature type="transmembrane region" description="Helical" evidence="11">
    <location>
        <begin position="7"/>
        <end position="29"/>
    </location>
</feature>
<dbReference type="Gene3D" id="6.10.340.10">
    <property type="match status" value="1"/>
</dbReference>
<dbReference type="InterPro" id="IPR004358">
    <property type="entry name" value="Sig_transdc_His_kin-like_C"/>
</dbReference>
<dbReference type="Pfam" id="PF00672">
    <property type="entry name" value="HAMP"/>
    <property type="match status" value="1"/>
</dbReference>
<dbReference type="CDD" id="cd00082">
    <property type="entry name" value="HisKA"/>
    <property type="match status" value="1"/>
</dbReference>
<evidence type="ECO:0000313" key="14">
    <source>
        <dbReference type="EMBL" id="MDO7847175.1"/>
    </source>
</evidence>
<dbReference type="CDD" id="cd06225">
    <property type="entry name" value="HAMP"/>
    <property type="match status" value="1"/>
</dbReference>
<evidence type="ECO:0000259" key="12">
    <source>
        <dbReference type="PROSITE" id="PS50109"/>
    </source>
</evidence>
<evidence type="ECO:0000256" key="10">
    <source>
        <dbReference type="ARBA" id="ARBA00023136"/>
    </source>
</evidence>
<comment type="caution">
    <text evidence="14">The sequence shown here is derived from an EMBL/GenBank/DDBJ whole genome shotgun (WGS) entry which is preliminary data.</text>
</comment>
<dbReference type="PROSITE" id="PS50885">
    <property type="entry name" value="HAMP"/>
    <property type="match status" value="1"/>
</dbReference>
<dbReference type="InterPro" id="IPR003594">
    <property type="entry name" value="HATPase_dom"/>
</dbReference>
<evidence type="ECO:0000313" key="15">
    <source>
        <dbReference type="Proteomes" id="UP001167796"/>
    </source>
</evidence>
<evidence type="ECO:0000256" key="9">
    <source>
        <dbReference type="ARBA" id="ARBA00023012"/>
    </source>
</evidence>
<proteinExistence type="predicted"/>
<dbReference type="SMART" id="SM00304">
    <property type="entry name" value="HAMP"/>
    <property type="match status" value="1"/>
</dbReference>
<keyword evidence="10 11" id="KW-0472">Membrane</keyword>
<dbReference type="SMART" id="SM00387">
    <property type="entry name" value="HATPase_c"/>
    <property type="match status" value="1"/>
</dbReference>
<dbReference type="RefSeq" id="WP_305011855.1">
    <property type="nucleotide sequence ID" value="NZ_JAUQSX010000006.1"/>
</dbReference>
<feature type="transmembrane region" description="Helical" evidence="11">
    <location>
        <begin position="165"/>
        <end position="185"/>
    </location>
</feature>
<evidence type="ECO:0000256" key="3">
    <source>
        <dbReference type="ARBA" id="ARBA00012438"/>
    </source>
</evidence>
<keyword evidence="4" id="KW-0597">Phosphoprotein</keyword>
<keyword evidence="6 11" id="KW-0812">Transmembrane</keyword>
<dbReference type="GO" id="GO:0005524">
    <property type="term" value="F:ATP binding"/>
    <property type="evidence" value="ECO:0007669"/>
    <property type="project" value="UniProtKB-KW"/>
</dbReference>
<comment type="subcellular location">
    <subcellularLocation>
        <location evidence="2">Membrane</location>
    </subcellularLocation>
</comment>
<dbReference type="InterPro" id="IPR050428">
    <property type="entry name" value="TCS_sensor_his_kinase"/>
</dbReference>
<dbReference type="InterPro" id="IPR003660">
    <property type="entry name" value="HAMP_dom"/>
</dbReference>
<keyword evidence="15" id="KW-1185">Reference proteome</keyword>
<gene>
    <name evidence="14" type="ORF">Q5H92_12455</name>
</gene>
<reference evidence="14" key="1">
    <citation type="submission" date="2023-07" db="EMBL/GenBank/DDBJ databases">
        <authorList>
            <person name="Kim M.K."/>
        </authorList>
    </citation>
    <scope>NUCLEOTIDE SEQUENCE</scope>
    <source>
        <strain evidence="14">M29</strain>
    </source>
</reference>
<name>A0ABT9ADD3_9BACT</name>
<dbReference type="PANTHER" id="PTHR45436">
    <property type="entry name" value="SENSOR HISTIDINE KINASE YKOH"/>
    <property type="match status" value="1"/>
</dbReference>
<dbReference type="Pfam" id="PF02518">
    <property type="entry name" value="HATPase_c"/>
    <property type="match status" value="1"/>
</dbReference>
<sequence length="464" mass="51231">MTIRLRLALQFGTILAVTLVLFALAIYFATQESRRELFTQSLFRRTLVVGHAYVAGQNGRDNAGDEASYRNYLRQLYRTLPAEQGRVYDAQNRLVFREGQGNSRPVPIAWLAEVRESGRAVLEPETNYHETVGLLYHDARLGPLVVVASSVDEDSRQQLRELRQLLAGGLLAAVAVMGLGSWLFAGQALRPLRRMVREVDGITATDLSQRLTRAGETTDEIGLLTLRFNRLLDRLEAAFVGQRTFVRDASHELRTPLTALIGELEVSLLQAERPPAEYRRVLQSTLDSARQLNSLTNGLLQIARASDDPSQVPMADVRLDELLLQAHEQLVRRHATCRVDLDFGEADFFTVRGNEALLLSAVLNVLDNACKFSKATGGTVTATLARTREHLTLLVSDEGPGLSAADLEQVFVPFFRAASARAVPGHGIGLPLTARIMALHGGMVRVESEPGQGTQVWLEWPVPV</sequence>
<evidence type="ECO:0000256" key="2">
    <source>
        <dbReference type="ARBA" id="ARBA00004370"/>
    </source>
</evidence>
<evidence type="ECO:0000256" key="1">
    <source>
        <dbReference type="ARBA" id="ARBA00000085"/>
    </source>
</evidence>
<keyword evidence="9" id="KW-0902">Two-component regulatory system</keyword>
<dbReference type="InterPro" id="IPR036097">
    <property type="entry name" value="HisK_dim/P_sf"/>
</dbReference>